<dbReference type="EMBL" id="CAUYUJ010020060">
    <property type="protein sequence ID" value="CAK0895590.1"/>
    <property type="molecule type" value="Genomic_DNA"/>
</dbReference>
<gene>
    <name evidence="5" type="ORF">PCOR1329_LOCUS74301</name>
</gene>
<name>A0ABN9X819_9DINO</name>
<dbReference type="Proteomes" id="UP001189429">
    <property type="component" value="Unassembled WGS sequence"/>
</dbReference>
<evidence type="ECO:0000256" key="3">
    <source>
        <dbReference type="SAM" id="Coils"/>
    </source>
</evidence>
<keyword evidence="2 3" id="KW-0175">Coiled coil</keyword>
<keyword evidence="6" id="KW-1185">Reference proteome</keyword>
<evidence type="ECO:0000313" key="6">
    <source>
        <dbReference type="Proteomes" id="UP001189429"/>
    </source>
</evidence>
<dbReference type="InterPro" id="IPR007940">
    <property type="entry name" value="SH3BP5"/>
</dbReference>
<organism evidence="5 6">
    <name type="scientific">Prorocentrum cordatum</name>
    <dbReference type="NCBI Taxonomy" id="2364126"/>
    <lineage>
        <taxon>Eukaryota</taxon>
        <taxon>Sar</taxon>
        <taxon>Alveolata</taxon>
        <taxon>Dinophyceae</taxon>
        <taxon>Prorocentrales</taxon>
        <taxon>Prorocentraceae</taxon>
        <taxon>Prorocentrum</taxon>
    </lineage>
</organism>
<evidence type="ECO:0000256" key="2">
    <source>
        <dbReference type="ARBA" id="ARBA00023054"/>
    </source>
</evidence>
<feature type="coiled-coil region" evidence="3">
    <location>
        <begin position="127"/>
        <end position="154"/>
    </location>
</feature>
<protein>
    <submittedName>
        <fullName evidence="5">Uncharacterized protein</fullName>
    </submittedName>
</protein>
<reference evidence="5" key="1">
    <citation type="submission" date="2023-10" db="EMBL/GenBank/DDBJ databases">
        <authorList>
            <person name="Chen Y."/>
            <person name="Shah S."/>
            <person name="Dougan E. K."/>
            <person name="Thang M."/>
            <person name="Chan C."/>
        </authorList>
    </citation>
    <scope>NUCLEOTIDE SEQUENCE [LARGE SCALE GENOMIC DNA]</scope>
</reference>
<comment type="similarity">
    <text evidence="1">Belongs to the SH3BP5 family.</text>
</comment>
<proteinExistence type="inferred from homology"/>
<comment type="caution">
    <text evidence="5">The sequence shown here is derived from an EMBL/GenBank/DDBJ whole genome shotgun (WGS) entry which is preliminary data.</text>
</comment>
<feature type="region of interest" description="Disordered" evidence="4">
    <location>
        <begin position="1"/>
        <end position="64"/>
    </location>
</feature>
<evidence type="ECO:0000256" key="1">
    <source>
        <dbReference type="ARBA" id="ARBA00007796"/>
    </source>
</evidence>
<feature type="coiled-coil region" evidence="3">
    <location>
        <begin position="259"/>
        <end position="293"/>
    </location>
</feature>
<dbReference type="Pfam" id="PF05276">
    <property type="entry name" value="SH3BP5"/>
    <property type="match status" value="1"/>
</dbReference>
<feature type="compositionally biased region" description="Acidic residues" evidence="4">
    <location>
        <begin position="36"/>
        <end position="45"/>
    </location>
</feature>
<evidence type="ECO:0000313" key="5">
    <source>
        <dbReference type="EMBL" id="CAK0895590.1"/>
    </source>
</evidence>
<evidence type="ECO:0000256" key="4">
    <source>
        <dbReference type="SAM" id="MobiDB-lite"/>
    </source>
</evidence>
<sequence>MTPEGAKLLVNRRAGSAGQASGLGGGGATTGSDGEKEAEDEEEEARDGVELPPIEEKPVSPEVQAAERDVTSAMEEYQMHERVHMQTLSEWVEEFNRLHVELGRYVIERAQSYYDSLSLWQTVTQEYARQSEEVEQVNQELDAAVKTLSKVEQAFEAFISGGQIVEEDWASLVPLKPELVRAMQGMESDEKLLWALRVSTASDKVALLQRQRDAAVGVQDAKTREFEEVKRRFEQEEASHSGCTWNCSVKRAAPFYEKRRAHELKVETQLAEMRRVEQQLYGARQRLADLQNAGLGLVGRARSVRSMLSSRSRLDEMSLHSFEIAGAEPCEDEFMSCCGSINSDN</sequence>
<feature type="compositionally biased region" description="Basic and acidic residues" evidence="4">
    <location>
        <begin position="46"/>
        <end position="64"/>
    </location>
</feature>
<accession>A0ABN9X819</accession>